<comment type="caution">
    <text evidence="2">The sequence shown here is derived from an EMBL/GenBank/DDBJ whole genome shotgun (WGS) entry which is preliminary data.</text>
</comment>
<dbReference type="GO" id="GO:0003676">
    <property type="term" value="F:nucleic acid binding"/>
    <property type="evidence" value="ECO:0007669"/>
    <property type="project" value="InterPro"/>
</dbReference>
<name>A0A834IGC2_RHYFE</name>
<evidence type="ECO:0000313" key="2">
    <source>
        <dbReference type="EMBL" id="KAF7279334.1"/>
    </source>
</evidence>
<proteinExistence type="predicted"/>
<gene>
    <name evidence="2" type="ORF">GWI33_007350</name>
</gene>
<dbReference type="OrthoDB" id="6777587at2759"/>
<accession>A0A834IGC2</accession>
<dbReference type="AlphaFoldDB" id="A0A834IGC2"/>
<evidence type="ECO:0000259" key="1">
    <source>
        <dbReference type="Pfam" id="PF03184"/>
    </source>
</evidence>
<keyword evidence="3" id="KW-1185">Reference proteome</keyword>
<dbReference type="Pfam" id="PF03184">
    <property type="entry name" value="DDE_1"/>
    <property type="match status" value="1"/>
</dbReference>
<feature type="domain" description="DDE-1" evidence="1">
    <location>
        <begin position="98"/>
        <end position="161"/>
    </location>
</feature>
<evidence type="ECO:0000313" key="3">
    <source>
        <dbReference type="Proteomes" id="UP000625711"/>
    </source>
</evidence>
<dbReference type="Proteomes" id="UP000625711">
    <property type="component" value="Unassembled WGS sequence"/>
</dbReference>
<reference evidence="2" key="1">
    <citation type="submission" date="2020-08" db="EMBL/GenBank/DDBJ databases">
        <title>Genome sequencing and assembly of the red palm weevil Rhynchophorus ferrugineus.</title>
        <authorList>
            <person name="Dias G.B."/>
            <person name="Bergman C.M."/>
            <person name="Manee M."/>
        </authorList>
    </citation>
    <scope>NUCLEOTIDE SEQUENCE</scope>
    <source>
        <strain evidence="2">AA-2017</strain>
        <tissue evidence="2">Whole larva</tissue>
    </source>
</reference>
<organism evidence="2 3">
    <name type="scientific">Rhynchophorus ferrugineus</name>
    <name type="common">Red palm weevil</name>
    <name type="synonym">Curculio ferrugineus</name>
    <dbReference type="NCBI Taxonomy" id="354439"/>
    <lineage>
        <taxon>Eukaryota</taxon>
        <taxon>Metazoa</taxon>
        <taxon>Ecdysozoa</taxon>
        <taxon>Arthropoda</taxon>
        <taxon>Hexapoda</taxon>
        <taxon>Insecta</taxon>
        <taxon>Pterygota</taxon>
        <taxon>Neoptera</taxon>
        <taxon>Endopterygota</taxon>
        <taxon>Coleoptera</taxon>
        <taxon>Polyphaga</taxon>
        <taxon>Cucujiformia</taxon>
        <taxon>Curculionidae</taxon>
        <taxon>Dryophthorinae</taxon>
        <taxon>Rhynchophorus</taxon>
    </lineage>
</organism>
<dbReference type="InterPro" id="IPR004875">
    <property type="entry name" value="DDE_SF_endonuclease_dom"/>
</dbReference>
<dbReference type="EMBL" id="JAACXV010000368">
    <property type="protein sequence ID" value="KAF7279334.1"/>
    <property type="molecule type" value="Genomic_DNA"/>
</dbReference>
<protein>
    <recommendedName>
        <fullName evidence="1">DDE-1 domain-containing protein</fullName>
    </recommendedName>
</protein>
<sequence length="389" mass="44078">MKETISVKEVASCCELDCHQSPVLTEKVGPVVEAREKKMDLKKAVKFYCVPKKRSEENIYSTDISPQKYDANIDERNSTRFNKKIVPIRIESSKPVRHKTHPTKISLVLLLLDENVTLISLPPYATHKTQPLDRTFMGPLKTYYSDKSRQWLISSNRIFETGPITVNEFKITDIYQMSRIVFTESDHMASSGETTLQSQATHVNILASQMFDGTVVLPEHVLQVPTPTNKKSNRSVQSSVYSEVEVYKEEAVGIVVGRGKQTFLELLTIKNLVLRIRNHLFLQQVRLSCHKVLPSLLSPYTKMFVAFSAPKITLAINGLNLGVSVNIVCCGHIQNIPIKFANLSHNNQQYKQTRNSVGMRPYWNGILDKSKNSFRPCINHGFTRSANLV</sequence>